<gene>
    <name evidence="8" type="ORF">BSF38_02165</name>
</gene>
<dbReference type="Gene3D" id="1.10.760.10">
    <property type="entry name" value="Cytochrome c-like domain"/>
    <property type="match status" value="1"/>
</dbReference>
<dbReference type="InterPro" id="IPR029010">
    <property type="entry name" value="ThuA-like"/>
</dbReference>
<dbReference type="STRING" id="1387353.BSF38_02165"/>
<feature type="domain" description="Cytochrome c" evidence="7">
    <location>
        <begin position="982"/>
        <end position="1117"/>
    </location>
</feature>
<sequence length="1388" mass="149679">MRLTRFPLTSIVVLGPLLFAASIACLTAPARAALEPWADPALPVQNGLIVWLDAGRQASARVARNAPAALPDTPLAFWNDGSGTHRDFLQRRSESQPVLVVSAGRSVVRFDGKDDYLELAGLNRDLSETSVFIVAAPATNLGGFRGFFAANAQGRNDYTSGFTIDLGPAPSSRFDALNIEGKGFSGFFNVLETPRGFGEFATIETILNASPANVATTLDGRPQKPRERRVENLPIDELTLGARFYSNDARPAFVQGFFQGDVAEVLVYDRSLSDAERAAVTGYLAAKHRGLTDAVRASAPTGDERPLRTVDNPPPFQTLVPGFSVRQSPLDLTNINNIRYRPDGKLVALAYNGNVYLLSDTDGDGLEDHASLFWDNQGRIRAPIGMALTPPGYHLGEGLFIASKGKCSLVVDENGDGRADREVFVAQGWPELANNVDALGVAVGPDGSIYFGRGTHDYTNAYLVDRAGKSQYDLKDERGTIIKVSPDFRTREIVATGIRFPVALAFNHEGDLFATDQEGATWLPNGNPFDELLHIRQGRHYGFPPRHSRHLPGVIDEPSVIDYTPQHQSTCGLTFNGGGPGKPVFGPSWWAGDAIVCGYSRGKLYRSTLAHVRGEYVGRTDLIGVASMLLVDSCIAPDGSLVVAAHSGPPDWGSGPEGRGKLFKLSYSEPALPQPVVAWSSGPREVRVAFDRPLEPDALRDLSTKTTIEYGPAVSAGDRFETLRPGYAVVAAQLAQPRRRLAVRGVGVTPDRRTLLIATDPQSASLSYAIALPGLGRADGEKAKGLPQRAEVDVAYSLNGVEARWTDANGGASSATWLPHLDLAVARSLSRRSAEQDGFWTNLETPGRIKLKARLRLAALLRPAVQPGSTVDDRLPAEKPSLIVRGRDGLLISAAGARVESTTSGDGMIEHVVHFESFDLLTPIEIEGPTGPGFAIEVSFRTSDDARARLLPPSRIFVPWASDEPPSSHPAGPSPPPALAGGDWVRGRALFYGPVAQCGKCHGIRGEGGRIGPDLSNLVERDFDSVVRDVSQPSATIHPDYVTYNMALADGRVLTGSVRTEGQTLRVGLSTGEEATVARSEVEDMKPTNLSTMPEGLPALLGPERMKDLLTFLLVAPPGPAPIHRDDAPPPRTRAEWDAVLKARPAAPAQSAPVRPLRITLAAGPKDHGVDEHDYPLWLDRWTQLLRTAEGVTVRSVATGNGLDDLDHTDVVVWYSANLTWSADEAPKLRAFLERGGGLVVVHYGVNGVKAPDALADLIGLAWADGQSKFRHGPLDLKFRKTTKHSIVAGLDALKLVDESYWKLRGDPSRVEVLATGDEEGAAQPLIWVRRQGKGRVFCSVPGHYTWTFDDPLFRLLLLRGICWTADQPVDRLINLAPLGARIEGGSK</sequence>
<dbReference type="OrthoDB" id="233791at2"/>
<dbReference type="InterPro" id="IPR013427">
    <property type="entry name" value="Haem-bd_dom_put"/>
</dbReference>
<dbReference type="InterPro" id="IPR055557">
    <property type="entry name" value="DUF7133"/>
</dbReference>
<evidence type="ECO:0000256" key="6">
    <source>
        <dbReference type="SAM" id="SignalP"/>
    </source>
</evidence>
<organism evidence="8 9">
    <name type="scientific">Paludisphaera borealis</name>
    <dbReference type="NCBI Taxonomy" id="1387353"/>
    <lineage>
        <taxon>Bacteria</taxon>
        <taxon>Pseudomonadati</taxon>
        <taxon>Planctomycetota</taxon>
        <taxon>Planctomycetia</taxon>
        <taxon>Isosphaerales</taxon>
        <taxon>Isosphaeraceae</taxon>
        <taxon>Paludisphaera</taxon>
    </lineage>
</organism>
<protein>
    <recommendedName>
        <fullName evidence="7">Cytochrome c domain-containing protein</fullName>
    </recommendedName>
</protein>
<accession>A0A1U7CP40</accession>
<keyword evidence="1 4" id="KW-0349">Heme</keyword>
<name>A0A1U7CP40_9BACT</name>
<dbReference type="Gene3D" id="3.40.50.880">
    <property type="match status" value="1"/>
</dbReference>
<dbReference type="PANTHER" id="PTHR33546">
    <property type="entry name" value="LARGE, MULTIFUNCTIONAL SECRETED PROTEIN-RELATED"/>
    <property type="match status" value="1"/>
</dbReference>
<dbReference type="Proteomes" id="UP000186309">
    <property type="component" value="Chromosome"/>
</dbReference>
<reference evidence="9" key="1">
    <citation type="submission" date="2016-12" db="EMBL/GenBank/DDBJ databases">
        <title>Comparative genomics of four Isosphaeraceae planctomycetes: a common pool of plasmids and glycoside hydrolase genes.</title>
        <authorList>
            <person name="Ivanova A."/>
        </authorList>
    </citation>
    <scope>NUCLEOTIDE SEQUENCE [LARGE SCALE GENOMIC DNA]</scope>
    <source>
        <strain evidence="9">PX4</strain>
    </source>
</reference>
<dbReference type="PROSITE" id="PS51007">
    <property type="entry name" value="CYTC"/>
    <property type="match status" value="1"/>
</dbReference>
<dbReference type="GO" id="GO:0020037">
    <property type="term" value="F:heme binding"/>
    <property type="evidence" value="ECO:0007669"/>
    <property type="project" value="InterPro"/>
</dbReference>
<dbReference type="Gene3D" id="2.120.10.30">
    <property type="entry name" value="TolB, C-terminal domain"/>
    <property type="match status" value="1"/>
</dbReference>
<dbReference type="RefSeq" id="WP_076345480.1">
    <property type="nucleotide sequence ID" value="NZ_CP019082.1"/>
</dbReference>
<evidence type="ECO:0000256" key="2">
    <source>
        <dbReference type="ARBA" id="ARBA00022723"/>
    </source>
</evidence>
<evidence type="ECO:0000256" key="5">
    <source>
        <dbReference type="SAM" id="MobiDB-lite"/>
    </source>
</evidence>
<evidence type="ECO:0000256" key="3">
    <source>
        <dbReference type="ARBA" id="ARBA00023004"/>
    </source>
</evidence>
<dbReference type="SUPFAM" id="SSF50952">
    <property type="entry name" value="Soluble quinoprotein glucose dehydrogenase"/>
    <property type="match status" value="1"/>
</dbReference>
<dbReference type="InterPro" id="IPR009056">
    <property type="entry name" value="Cyt_c-like_dom"/>
</dbReference>
<proteinExistence type="predicted"/>
<evidence type="ECO:0000259" key="7">
    <source>
        <dbReference type="PROSITE" id="PS51007"/>
    </source>
</evidence>
<dbReference type="NCBIfam" id="TIGR02603">
    <property type="entry name" value="CxxCH_TIGR02603"/>
    <property type="match status" value="1"/>
</dbReference>
<evidence type="ECO:0000313" key="8">
    <source>
        <dbReference type="EMBL" id="APW60678.1"/>
    </source>
</evidence>
<dbReference type="PROSITE" id="PS51257">
    <property type="entry name" value="PROKAR_LIPOPROTEIN"/>
    <property type="match status" value="1"/>
</dbReference>
<feature type="signal peptide" evidence="6">
    <location>
        <begin position="1"/>
        <end position="32"/>
    </location>
</feature>
<dbReference type="Pfam" id="PF23500">
    <property type="entry name" value="DUF7133"/>
    <property type="match status" value="1"/>
</dbReference>
<feature type="region of interest" description="Disordered" evidence="5">
    <location>
        <begin position="961"/>
        <end position="980"/>
    </location>
</feature>
<dbReference type="InterPro" id="IPR029062">
    <property type="entry name" value="Class_I_gatase-like"/>
</dbReference>
<dbReference type="SUPFAM" id="SSF46626">
    <property type="entry name" value="Cytochrome c"/>
    <property type="match status" value="1"/>
</dbReference>
<dbReference type="EMBL" id="CP019082">
    <property type="protein sequence ID" value="APW60678.1"/>
    <property type="molecule type" value="Genomic_DNA"/>
</dbReference>
<dbReference type="Pfam" id="PF06283">
    <property type="entry name" value="ThuA"/>
    <property type="match status" value="1"/>
</dbReference>
<evidence type="ECO:0000256" key="1">
    <source>
        <dbReference type="ARBA" id="ARBA00022617"/>
    </source>
</evidence>
<dbReference type="GO" id="GO:0009055">
    <property type="term" value="F:electron transfer activity"/>
    <property type="evidence" value="ECO:0007669"/>
    <property type="project" value="InterPro"/>
</dbReference>
<feature type="chain" id="PRO_5013046945" description="Cytochrome c domain-containing protein" evidence="6">
    <location>
        <begin position="33"/>
        <end position="1388"/>
    </location>
</feature>
<keyword evidence="2 4" id="KW-0479">Metal-binding</keyword>
<dbReference type="InterPro" id="IPR011042">
    <property type="entry name" value="6-blade_b-propeller_TolB-like"/>
</dbReference>
<dbReference type="KEGG" id="pbor:BSF38_02165"/>
<evidence type="ECO:0000313" key="9">
    <source>
        <dbReference type="Proteomes" id="UP000186309"/>
    </source>
</evidence>
<dbReference type="InterPro" id="IPR036909">
    <property type="entry name" value="Cyt_c-like_dom_sf"/>
</dbReference>
<dbReference type="InterPro" id="IPR011041">
    <property type="entry name" value="Quinoprot_gluc/sorb_DH_b-prop"/>
</dbReference>
<keyword evidence="9" id="KW-1185">Reference proteome</keyword>
<evidence type="ECO:0000256" key="4">
    <source>
        <dbReference type="PROSITE-ProRule" id="PRU00433"/>
    </source>
</evidence>
<keyword evidence="6" id="KW-0732">Signal</keyword>
<keyword evidence="3 4" id="KW-0408">Iron</keyword>
<dbReference type="SUPFAM" id="SSF52317">
    <property type="entry name" value="Class I glutamine amidotransferase-like"/>
    <property type="match status" value="1"/>
</dbReference>
<dbReference type="GO" id="GO:0046872">
    <property type="term" value="F:metal ion binding"/>
    <property type="evidence" value="ECO:0007669"/>
    <property type="project" value="UniProtKB-KW"/>
</dbReference>
<dbReference type="PANTHER" id="PTHR33546:SF1">
    <property type="entry name" value="LARGE, MULTIFUNCTIONAL SECRETED PROTEIN"/>
    <property type="match status" value="1"/>
</dbReference>